<dbReference type="PANTHER" id="PTHR13503:SF3">
    <property type="entry name" value="NEGATIVE ELONGATION FACTOR B"/>
    <property type="match status" value="1"/>
</dbReference>
<protein>
    <submittedName>
        <fullName evidence="1">NELFB</fullName>
    </submittedName>
</protein>
<accession>A0ABY6LNN8</accession>
<proteinExistence type="predicted"/>
<dbReference type="Pfam" id="PF06209">
    <property type="entry name" value="COBRA1"/>
    <property type="match status" value="1"/>
</dbReference>
<name>A0ABY6LNN8_9ARAC</name>
<reference evidence="1 2" key="1">
    <citation type="submission" date="2022-03" db="EMBL/GenBank/DDBJ databases">
        <title>A chromosomal length assembly of Cordylochernes scorpioides.</title>
        <authorList>
            <person name="Zeh D."/>
            <person name="Zeh J."/>
        </authorList>
    </citation>
    <scope>NUCLEOTIDE SEQUENCE [LARGE SCALE GENOMIC DNA]</scope>
    <source>
        <strain evidence="1">IN4F17</strain>
        <tissue evidence="1">Whole Body</tissue>
    </source>
</reference>
<organism evidence="1 2">
    <name type="scientific">Cordylochernes scorpioides</name>
    <dbReference type="NCBI Taxonomy" id="51811"/>
    <lineage>
        <taxon>Eukaryota</taxon>
        <taxon>Metazoa</taxon>
        <taxon>Ecdysozoa</taxon>
        <taxon>Arthropoda</taxon>
        <taxon>Chelicerata</taxon>
        <taxon>Arachnida</taxon>
        <taxon>Pseudoscorpiones</taxon>
        <taxon>Cheliferoidea</taxon>
        <taxon>Chernetidae</taxon>
        <taxon>Cordylochernes</taxon>
    </lineage>
</organism>
<keyword evidence="2" id="KW-1185">Reference proteome</keyword>
<evidence type="ECO:0000313" key="1">
    <source>
        <dbReference type="EMBL" id="UYV82826.1"/>
    </source>
</evidence>
<dbReference type="PANTHER" id="PTHR13503">
    <property type="entry name" value="NEGATIVE ELONGATION FACTOR COMPLEX MEMBER B"/>
    <property type="match status" value="1"/>
</dbReference>
<gene>
    <name evidence="1" type="ORF">LAZ67_22000989</name>
</gene>
<sequence>MAGLEEVGIPGQEFLREALTNCSDPLKAIEEFQMENGILLPSLRTMLPLLDLHGLSRLEFHTSILEELKDRLLRQIEALGRMEGCDKDKKLKELLQKSFPVIKVPSLRPVVLCILQNMDRVEDKYLRQLVTNKELYQECGIQVKRQIWQDNQHLFGDEVYPLFQQYVKEKEDLLFDLKGTREFFSPSPKQRRQGEIIQRLVTVVGRNIKLYDTTLQFLRSLFHRTKNIHYCTLRSELLMALHDLEIQEITSVDPCHKFTWCLDACIREKNIEVKRSRELQSFLENSKNGHIEVLGQVCVCPSDIAMTLADPYAINFLATSTFKVLNYLIANETQPRGIRNNNNRISTFFYLLMLTEDLVVGAAKSGSNSAGPADEPGPECLGDHVQYHQGAQDCKSASSVNHRTSAKWRVLFQEPELVTKFLPSLMCVMVDDQVEFSASLYSTAAIQHGFCCYRCGASTLDFPSMTGRQPSPPLSTLAHPPTVLPTISRCLGWPACWACTRSFMPEVLPIYQRDPLCCAARQKDRQGLMRILGCLSSSHKDRAFEDTFLHTLVGLLIPMADEFATEDFCTVVFDEFFFVGLHENALCHCIKLLYHIFPKLPPSRLEVVMKQIEPIAKVKPIFSFVLVF</sequence>
<dbReference type="EMBL" id="CP092884">
    <property type="protein sequence ID" value="UYV82826.1"/>
    <property type="molecule type" value="Genomic_DNA"/>
</dbReference>
<evidence type="ECO:0000313" key="2">
    <source>
        <dbReference type="Proteomes" id="UP001235939"/>
    </source>
</evidence>
<dbReference type="InterPro" id="IPR010405">
    <property type="entry name" value="COBRA1"/>
</dbReference>
<dbReference type="Proteomes" id="UP001235939">
    <property type="component" value="Chromosome 22"/>
</dbReference>